<evidence type="ECO:0000313" key="3">
    <source>
        <dbReference type="Proteomes" id="UP000504638"/>
    </source>
</evidence>
<dbReference type="Proteomes" id="UP000504638">
    <property type="component" value="Unplaced"/>
</dbReference>
<proteinExistence type="predicted"/>
<gene>
    <name evidence="2 4" type="ORF">P152DRAFT_479101</name>
</gene>
<feature type="signal peptide" evidence="1">
    <location>
        <begin position="1"/>
        <end position="21"/>
    </location>
</feature>
<reference evidence="2 4" key="1">
    <citation type="submission" date="2020-01" db="EMBL/GenBank/DDBJ databases">
        <authorList>
            <consortium name="DOE Joint Genome Institute"/>
            <person name="Haridas S."/>
            <person name="Albert R."/>
            <person name="Binder M."/>
            <person name="Bloem J."/>
            <person name="Labutti K."/>
            <person name="Salamov A."/>
            <person name="Andreopoulos B."/>
            <person name="Baker S.E."/>
            <person name="Barry K."/>
            <person name="Bills G."/>
            <person name="Bluhm B.H."/>
            <person name="Cannon C."/>
            <person name="Castanera R."/>
            <person name="Culley D.E."/>
            <person name="Daum C."/>
            <person name="Ezra D."/>
            <person name="Gonzalez J.B."/>
            <person name="Henrissat B."/>
            <person name="Kuo A."/>
            <person name="Liang C."/>
            <person name="Lipzen A."/>
            <person name="Lutzoni F."/>
            <person name="Magnuson J."/>
            <person name="Mondo S."/>
            <person name="Nolan M."/>
            <person name="Ohm R."/>
            <person name="Pangilinan J."/>
            <person name="Park H.-J."/>
            <person name="Ramirez L."/>
            <person name="Alfaro M."/>
            <person name="Sun H."/>
            <person name="Tritt A."/>
            <person name="Yoshinaga Y."/>
            <person name="Zwiers L.-H."/>
            <person name="Turgeon B.G."/>
            <person name="Goodwin S.B."/>
            <person name="Spatafora J.W."/>
            <person name="Crous P.W."/>
            <person name="Grigoriev I.V."/>
        </authorList>
    </citation>
    <scope>NUCLEOTIDE SEQUENCE</scope>
    <source>
        <strain evidence="2 4">CBS 781.70</strain>
    </source>
</reference>
<dbReference type="GeneID" id="54422263"/>
<evidence type="ECO:0000313" key="4">
    <source>
        <dbReference type="RefSeq" id="XP_033538218.1"/>
    </source>
</evidence>
<protein>
    <submittedName>
        <fullName evidence="2 4">Uncharacterized protein</fullName>
    </submittedName>
</protein>
<dbReference type="RefSeq" id="XP_033538218.1">
    <property type="nucleotide sequence ID" value="XM_033681693.1"/>
</dbReference>
<evidence type="ECO:0000313" key="2">
    <source>
        <dbReference type="EMBL" id="KAF1816587.1"/>
    </source>
</evidence>
<dbReference type="EMBL" id="ML975150">
    <property type="protein sequence ID" value="KAF1816587.1"/>
    <property type="molecule type" value="Genomic_DNA"/>
</dbReference>
<feature type="chain" id="PRO_5044632055" evidence="1">
    <location>
        <begin position="22"/>
        <end position="427"/>
    </location>
</feature>
<name>A0A6G1GET6_9PEZI</name>
<reference evidence="4" key="3">
    <citation type="submission" date="2025-04" db="UniProtKB">
        <authorList>
            <consortium name="RefSeq"/>
        </authorList>
    </citation>
    <scope>IDENTIFICATION</scope>
    <source>
        <strain evidence="4">CBS 781.70</strain>
    </source>
</reference>
<keyword evidence="1" id="KW-0732">Signal</keyword>
<sequence length="427" mass="45283">MIAPSIIALVAIQLLSHGVKAADLPPGAVSRMTLKSPLSDPAAKIVKIKHGPYTVPANGMVNNAMTPKVALPCTDCYITAMQAGLEYADGTEANIDTGAWLHHMVLYNTGQKDAICARKSALKLWPQRIFSSGNERTLARLNANGNWGLPVLGTDTFGLLTELMNEAAEPKSLYLTMLYEYVPASTAGYKAATIIEMDATECGDSELPAKEGVYEYHSAEWVSPYSGEILWVIGHGHDGATDVNMLKNGKVACNSVQYYGLEPAFVAPGAGEMPSVDNVHQLNDSGHAHGGASTSMKHISNTAVCTNIGRLEKGDKLVVEGLYNSTKYAQMAGHGEHALEPQMAISFLYLGLDQGLSITPDTTTPVRMPVEIQGNIPTGFGCPGLPVYLIPNQLSAMMAFLGLGTGSACMQGGVNMPNLGSQIVSQT</sequence>
<evidence type="ECO:0000256" key="1">
    <source>
        <dbReference type="SAM" id="SignalP"/>
    </source>
</evidence>
<accession>A0A6G1GET6</accession>
<reference evidence="4" key="2">
    <citation type="submission" date="2020-04" db="EMBL/GenBank/DDBJ databases">
        <authorList>
            <consortium name="NCBI Genome Project"/>
        </authorList>
    </citation>
    <scope>NUCLEOTIDE SEQUENCE</scope>
    <source>
        <strain evidence="4">CBS 781.70</strain>
    </source>
</reference>
<organism evidence="2">
    <name type="scientific">Eremomyces bilateralis CBS 781.70</name>
    <dbReference type="NCBI Taxonomy" id="1392243"/>
    <lineage>
        <taxon>Eukaryota</taxon>
        <taxon>Fungi</taxon>
        <taxon>Dikarya</taxon>
        <taxon>Ascomycota</taxon>
        <taxon>Pezizomycotina</taxon>
        <taxon>Dothideomycetes</taxon>
        <taxon>Dothideomycetes incertae sedis</taxon>
        <taxon>Eremomycetales</taxon>
        <taxon>Eremomycetaceae</taxon>
        <taxon>Eremomyces</taxon>
    </lineage>
</organism>
<dbReference type="OrthoDB" id="4142625at2759"/>
<dbReference type="AlphaFoldDB" id="A0A6G1GET6"/>
<keyword evidence="3" id="KW-1185">Reference proteome</keyword>